<dbReference type="AlphaFoldDB" id="A0A8C5S4W4"/>
<sequence>MTLGYGCSTTEKATCVLGGKTHPSKPSRTGQSAWRNNIANILSTESTSMANRHWGRTLLTTGA</sequence>
<accession>A0A8C5S4W4</accession>
<name>A0A8C5S4W4_LATLA</name>
<proteinExistence type="predicted"/>
<evidence type="ECO:0000313" key="1">
    <source>
        <dbReference type="Ensembl" id="ENSLLTP00000011489.1"/>
    </source>
</evidence>
<dbReference type="Proteomes" id="UP000694406">
    <property type="component" value="Unplaced"/>
</dbReference>
<organism evidence="1 2">
    <name type="scientific">Laticauda laticaudata</name>
    <name type="common">Blue-ringed sea krait</name>
    <name type="synonym">Blue-lipped sea krait</name>
    <dbReference type="NCBI Taxonomy" id="8630"/>
    <lineage>
        <taxon>Eukaryota</taxon>
        <taxon>Metazoa</taxon>
        <taxon>Chordata</taxon>
        <taxon>Craniata</taxon>
        <taxon>Vertebrata</taxon>
        <taxon>Euteleostomi</taxon>
        <taxon>Lepidosauria</taxon>
        <taxon>Squamata</taxon>
        <taxon>Bifurcata</taxon>
        <taxon>Unidentata</taxon>
        <taxon>Episquamata</taxon>
        <taxon>Toxicofera</taxon>
        <taxon>Serpentes</taxon>
        <taxon>Colubroidea</taxon>
        <taxon>Elapidae</taxon>
        <taxon>Laticaudinae</taxon>
        <taxon>Laticauda</taxon>
    </lineage>
</organism>
<evidence type="ECO:0000313" key="2">
    <source>
        <dbReference type="Proteomes" id="UP000694406"/>
    </source>
</evidence>
<protein>
    <submittedName>
        <fullName evidence="1">Uncharacterized protein</fullName>
    </submittedName>
</protein>
<reference evidence="1" key="2">
    <citation type="submission" date="2025-09" db="UniProtKB">
        <authorList>
            <consortium name="Ensembl"/>
        </authorList>
    </citation>
    <scope>IDENTIFICATION</scope>
</reference>
<keyword evidence="2" id="KW-1185">Reference proteome</keyword>
<reference evidence="1" key="1">
    <citation type="submission" date="2025-08" db="UniProtKB">
        <authorList>
            <consortium name="Ensembl"/>
        </authorList>
    </citation>
    <scope>IDENTIFICATION</scope>
</reference>
<dbReference type="Ensembl" id="ENSLLTT00000011944.1">
    <property type="protein sequence ID" value="ENSLLTP00000011489.1"/>
    <property type="gene ID" value="ENSLLTG00000008845.1"/>
</dbReference>